<keyword evidence="1" id="KW-1133">Transmembrane helix</keyword>
<dbReference type="InterPro" id="IPR021514">
    <property type="entry name" value="DUF3176"/>
</dbReference>
<dbReference type="HOGENOM" id="CLU_2003740_0_0_1"/>
<evidence type="ECO:0000313" key="3">
    <source>
        <dbReference type="Proteomes" id="UP000015530"/>
    </source>
</evidence>
<accession>T0KRP8</accession>
<gene>
    <name evidence="2" type="ORF">CGLO_04733</name>
</gene>
<dbReference type="STRING" id="1237896.T0KRP8"/>
<dbReference type="OMA" id="WIWMESP"/>
<feature type="transmembrane region" description="Helical" evidence="1">
    <location>
        <begin position="12"/>
        <end position="35"/>
    </location>
</feature>
<dbReference type="PANTHER" id="PTHR35394:SF5">
    <property type="entry name" value="DUF3176 DOMAIN-CONTAINING PROTEIN"/>
    <property type="match status" value="1"/>
</dbReference>
<keyword evidence="1" id="KW-0812">Transmembrane</keyword>
<dbReference type="OrthoDB" id="5376804at2759"/>
<reference evidence="3" key="1">
    <citation type="journal article" date="2013" name="Mol. Plant Microbe Interact.">
        <title>Global aspects of pacC regulation of pathogenicity genes in Colletotrichum gloeosporioides as revealed by transcriptome analysis.</title>
        <authorList>
            <person name="Alkan N."/>
            <person name="Meng X."/>
            <person name="Friedlander G."/>
            <person name="Reuveni E."/>
            <person name="Sukno S."/>
            <person name="Sherman A."/>
            <person name="Thon M."/>
            <person name="Fluhr R."/>
            <person name="Prusky D."/>
        </authorList>
    </citation>
    <scope>NUCLEOTIDE SEQUENCE [LARGE SCALE GENOMIC DNA]</scope>
    <source>
        <strain evidence="3">Cg-14</strain>
    </source>
</reference>
<evidence type="ECO:0000313" key="2">
    <source>
        <dbReference type="EMBL" id="EQB55348.1"/>
    </source>
</evidence>
<dbReference type="PANTHER" id="PTHR35394">
    <property type="entry name" value="DUF3176 DOMAIN-CONTAINING PROTEIN"/>
    <property type="match status" value="1"/>
</dbReference>
<evidence type="ECO:0000256" key="1">
    <source>
        <dbReference type="SAM" id="Phobius"/>
    </source>
</evidence>
<comment type="caution">
    <text evidence="2">The sequence shown here is derived from an EMBL/GenBank/DDBJ whole genome shotgun (WGS) entry which is preliminary data.</text>
</comment>
<feature type="transmembrane region" description="Helical" evidence="1">
    <location>
        <begin position="47"/>
        <end position="72"/>
    </location>
</feature>
<dbReference type="Proteomes" id="UP000015530">
    <property type="component" value="Unassembled WGS sequence"/>
</dbReference>
<organism evidence="2 3">
    <name type="scientific">Colletotrichum gloeosporioides (strain Cg-14)</name>
    <name type="common">Anthracnose fungus</name>
    <name type="synonym">Glomerella cingulata</name>
    <dbReference type="NCBI Taxonomy" id="1237896"/>
    <lineage>
        <taxon>Eukaryota</taxon>
        <taxon>Fungi</taxon>
        <taxon>Dikarya</taxon>
        <taxon>Ascomycota</taxon>
        <taxon>Pezizomycotina</taxon>
        <taxon>Sordariomycetes</taxon>
        <taxon>Hypocreomycetidae</taxon>
        <taxon>Glomerellales</taxon>
        <taxon>Glomerellaceae</taxon>
        <taxon>Colletotrichum</taxon>
        <taxon>Colletotrichum gloeosporioides species complex</taxon>
    </lineage>
</organism>
<dbReference type="EMBL" id="AMYD01000953">
    <property type="protein sequence ID" value="EQB55348.1"/>
    <property type="molecule type" value="Genomic_DNA"/>
</dbReference>
<dbReference type="AlphaFoldDB" id="T0KRP8"/>
<proteinExistence type="predicted"/>
<name>T0KRP8_COLGC</name>
<dbReference type="Pfam" id="PF11374">
    <property type="entry name" value="DUF3176"/>
    <property type="match status" value="1"/>
</dbReference>
<protein>
    <submittedName>
        <fullName evidence="2">Uncharacterized protein</fullName>
    </submittedName>
</protein>
<keyword evidence="1" id="KW-0472">Membrane</keyword>
<sequence>MSYKPLRNLEVLWLWKYELLAITVSVLAFISMVILLKVSGGKPQPQFAYSINLTTTIAIFTTLLRAAMLYIIAEVVGQRKWIWMESPRPLRHIEHFDNAGRGLWGSLKLLFLTLKPYVTMLPLE</sequence>